<dbReference type="AlphaFoldDB" id="A0A6C0JDX5"/>
<evidence type="ECO:0000313" key="1">
    <source>
        <dbReference type="EMBL" id="QHU01948.1"/>
    </source>
</evidence>
<proteinExistence type="predicted"/>
<accession>A0A6C0JDX5</accession>
<sequence>MEQFREEFLYFLDNYDVKKLIDKPMLKMNSYKSYVLKHIDHENISEIISKTFDVERIVLKIYLIHNYNNFLTNYFVLDDAINKNIVKRTENIKIDVPDIPIDLIVEPRLTKEEFSLIHTTIVVYQQDIDKIKEIVGEKKYNIFKSDSEFYYKTYPREIERATMRGVKQLSG</sequence>
<organism evidence="1">
    <name type="scientific">viral metagenome</name>
    <dbReference type="NCBI Taxonomy" id="1070528"/>
    <lineage>
        <taxon>unclassified sequences</taxon>
        <taxon>metagenomes</taxon>
        <taxon>organismal metagenomes</taxon>
    </lineage>
</organism>
<reference evidence="1" key="1">
    <citation type="journal article" date="2020" name="Nature">
        <title>Giant virus diversity and host interactions through global metagenomics.</title>
        <authorList>
            <person name="Schulz F."/>
            <person name="Roux S."/>
            <person name="Paez-Espino D."/>
            <person name="Jungbluth S."/>
            <person name="Walsh D.A."/>
            <person name="Denef V.J."/>
            <person name="McMahon K.D."/>
            <person name="Konstantinidis K.T."/>
            <person name="Eloe-Fadrosh E.A."/>
            <person name="Kyrpides N.C."/>
            <person name="Woyke T."/>
        </authorList>
    </citation>
    <scope>NUCLEOTIDE SEQUENCE</scope>
    <source>
        <strain evidence="1">GVMAG-M-3300025880-56</strain>
    </source>
</reference>
<protein>
    <submittedName>
        <fullName evidence="1">Uncharacterized protein</fullName>
    </submittedName>
</protein>
<name>A0A6C0JDX5_9ZZZZ</name>
<dbReference type="EMBL" id="MN740351">
    <property type="protein sequence ID" value="QHU01948.1"/>
    <property type="molecule type" value="Genomic_DNA"/>
</dbReference>